<dbReference type="Pfam" id="PF05380">
    <property type="entry name" value="Peptidase_A17"/>
    <property type="match status" value="1"/>
</dbReference>
<dbReference type="Proteomes" id="UP000596742">
    <property type="component" value="Unassembled WGS sequence"/>
</dbReference>
<sequence length="127" mass="15221">MRWNTKSDNILYNQLNFDRKNDDIPLTKREVLRQSSRIFDPLGLISPVTVTSKTLYGQRLWKEKLNWDELLPCSLKEEWKSIAMEIEEATKTEISRQKHLNLMMRKTRLNFIYLQTPVNKHMARMPI</sequence>
<reference evidence="1" key="1">
    <citation type="submission" date="2018-11" db="EMBL/GenBank/DDBJ databases">
        <authorList>
            <person name="Alioto T."/>
            <person name="Alioto T."/>
        </authorList>
    </citation>
    <scope>NUCLEOTIDE SEQUENCE</scope>
</reference>
<protein>
    <submittedName>
        <fullName evidence="1">Uncharacterized protein</fullName>
    </submittedName>
</protein>
<organism evidence="1 2">
    <name type="scientific">Mytilus galloprovincialis</name>
    <name type="common">Mediterranean mussel</name>
    <dbReference type="NCBI Taxonomy" id="29158"/>
    <lineage>
        <taxon>Eukaryota</taxon>
        <taxon>Metazoa</taxon>
        <taxon>Spiralia</taxon>
        <taxon>Lophotrochozoa</taxon>
        <taxon>Mollusca</taxon>
        <taxon>Bivalvia</taxon>
        <taxon>Autobranchia</taxon>
        <taxon>Pteriomorphia</taxon>
        <taxon>Mytilida</taxon>
        <taxon>Mytiloidea</taxon>
        <taxon>Mytilidae</taxon>
        <taxon>Mytilinae</taxon>
        <taxon>Mytilus</taxon>
    </lineage>
</organism>
<proteinExistence type="predicted"/>
<name>A0A8B6HFJ5_MYTGA</name>
<dbReference type="AlphaFoldDB" id="A0A8B6HFJ5"/>
<keyword evidence="2" id="KW-1185">Reference proteome</keyword>
<dbReference type="PANTHER" id="PTHR47331">
    <property type="entry name" value="PHD-TYPE DOMAIN-CONTAINING PROTEIN"/>
    <property type="match status" value="1"/>
</dbReference>
<dbReference type="OrthoDB" id="8194935at2759"/>
<dbReference type="InterPro" id="IPR008042">
    <property type="entry name" value="Retrotrans_Pao"/>
</dbReference>
<comment type="caution">
    <text evidence="1">The sequence shown here is derived from an EMBL/GenBank/DDBJ whole genome shotgun (WGS) entry which is preliminary data.</text>
</comment>
<gene>
    <name evidence="1" type="ORF">MGAL_10B021107</name>
</gene>
<evidence type="ECO:0000313" key="1">
    <source>
        <dbReference type="EMBL" id="VDI78177.1"/>
    </source>
</evidence>
<evidence type="ECO:0000313" key="2">
    <source>
        <dbReference type="Proteomes" id="UP000596742"/>
    </source>
</evidence>
<accession>A0A8B6HFJ5</accession>
<dbReference type="EMBL" id="UYJE01009947">
    <property type="protein sequence ID" value="VDI78177.1"/>
    <property type="molecule type" value="Genomic_DNA"/>
</dbReference>